<organism evidence="1 2">
    <name type="scientific">Rodentibacter pneumotropicus</name>
    <dbReference type="NCBI Taxonomy" id="758"/>
    <lineage>
        <taxon>Bacteria</taxon>
        <taxon>Pseudomonadati</taxon>
        <taxon>Pseudomonadota</taxon>
        <taxon>Gammaproteobacteria</taxon>
        <taxon>Pasteurellales</taxon>
        <taxon>Pasteurellaceae</taxon>
        <taxon>Rodentibacter</taxon>
    </lineage>
</organism>
<dbReference type="Proteomes" id="UP000278733">
    <property type="component" value="Chromosome"/>
</dbReference>
<dbReference type="KEGG" id="rpne:NCTC8284_02329"/>
<sequence length="42" mass="4927">MKVKAKPGIKVPMEINPMSILNRRLLRLSQQYITNVVFRMVI</sequence>
<reference evidence="1 2" key="1">
    <citation type="submission" date="2018-12" db="EMBL/GenBank/DDBJ databases">
        <authorList>
            <consortium name="Pathogen Informatics"/>
        </authorList>
    </citation>
    <scope>NUCLEOTIDE SEQUENCE [LARGE SCALE GENOMIC DNA]</scope>
    <source>
        <strain evidence="1 2">NCTC8284</strain>
    </source>
</reference>
<proteinExistence type="predicted"/>
<name>A0A3S4U0S8_9PAST</name>
<dbReference type="EMBL" id="LR134405">
    <property type="protein sequence ID" value="VEH67143.1"/>
    <property type="molecule type" value="Genomic_DNA"/>
</dbReference>
<accession>A0A3S4U0S8</accession>
<evidence type="ECO:0000313" key="2">
    <source>
        <dbReference type="Proteomes" id="UP000278733"/>
    </source>
</evidence>
<protein>
    <submittedName>
        <fullName evidence="1">Uncharacterized protein</fullName>
    </submittedName>
</protein>
<dbReference type="AlphaFoldDB" id="A0A3S4U0S8"/>
<gene>
    <name evidence="1" type="ORF">NCTC8284_02329</name>
</gene>
<evidence type="ECO:0000313" key="1">
    <source>
        <dbReference type="EMBL" id="VEH67143.1"/>
    </source>
</evidence>